<dbReference type="EMBL" id="JASEJX010000033">
    <property type="protein sequence ID" value="KAK4510366.1"/>
    <property type="molecule type" value="Genomic_DNA"/>
</dbReference>
<keyword evidence="5" id="KW-1185">Reference proteome</keyword>
<dbReference type="AlphaFoldDB" id="A0AAN7HWV9"/>
<dbReference type="Gene3D" id="3.30.1370.10">
    <property type="entry name" value="K Homology domain, type 1"/>
    <property type="match status" value="1"/>
</dbReference>
<evidence type="ECO:0000313" key="5">
    <source>
        <dbReference type="Proteomes" id="UP001304243"/>
    </source>
</evidence>
<feature type="compositionally biased region" description="Low complexity" evidence="2">
    <location>
        <begin position="931"/>
        <end position="940"/>
    </location>
</feature>
<feature type="region of interest" description="Disordered" evidence="2">
    <location>
        <begin position="769"/>
        <end position="823"/>
    </location>
</feature>
<feature type="compositionally biased region" description="Polar residues" evidence="2">
    <location>
        <begin position="950"/>
        <end position="969"/>
    </location>
</feature>
<dbReference type="CDD" id="cd22453">
    <property type="entry name" value="KH-I_MUG60_like"/>
    <property type="match status" value="1"/>
</dbReference>
<dbReference type="SMART" id="SM00322">
    <property type="entry name" value="KH"/>
    <property type="match status" value="3"/>
</dbReference>
<dbReference type="GeneID" id="89948482"/>
<dbReference type="InterPro" id="IPR004087">
    <property type="entry name" value="KH_dom"/>
</dbReference>
<dbReference type="SUPFAM" id="SSF54791">
    <property type="entry name" value="Eukaryotic type KH-domain (KH-domain type I)"/>
    <property type="match status" value="1"/>
</dbReference>
<evidence type="ECO:0000259" key="3">
    <source>
        <dbReference type="SMART" id="SM00322"/>
    </source>
</evidence>
<dbReference type="Proteomes" id="UP001304243">
    <property type="component" value="Unassembled WGS sequence"/>
</dbReference>
<accession>A0AAN7HWV9</accession>
<reference evidence="4 5" key="1">
    <citation type="submission" date="2022-11" db="EMBL/GenBank/DDBJ databases">
        <title>Mucor velutinosus strain NIH1002 WGS.</title>
        <authorList>
            <person name="Subramanian P."/>
            <person name="Mullikin J.C."/>
            <person name="Segre J.A."/>
            <person name="Zelazny A.M."/>
        </authorList>
    </citation>
    <scope>NUCLEOTIDE SEQUENCE [LARGE SCALE GENOMIC DNA]</scope>
    <source>
        <strain evidence="4 5">NIH1002</strain>
    </source>
</reference>
<feature type="domain" description="K Homology" evidence="3">
    <location>
        <begin position="371"/>
        <end position="437"/>
    </location>
</feature>
<proteinExistence type="predicted"/>
<dbReference type="GO" id="GO:0003723">
    <property type="term" value="F:RNA binding"/>
    <property type="evidence" value="ECO:0007669"/>
    <property type="project" value="UniProtKB-UniRule"/>
</dbReference>
<organism evidence="4 5">
    <name type="scientific">Mucor velutinosus</name>
    <dbReference type="NCBI Taxonomy" id="708070"/>
    <lineage>
        <taxon>Eukaryota</taxon>
        <taxon>Fungi</taxon>
        <taxon>Fungi incertae sedis</taxon>
        <taxon>Mucoromycota</taxon>
        <taxon>Mucoromycotina</taxon>
        <taxon>Mucoromycetes</taxon>
        <taxon>Mucorales</taxon>
        <taxon>Mucorineae</taxon>
        <taxon>Mucoraceae</taxon>
        <taxon>Mucor</taxon>
    </lineage>
</organism>
<gene>
    <name evidence="4" type="ORF">ATC70_004796</name>
</gene>
<keyword evidence="1" id="KW-0694">RNA-binding</keyword>
<dbReference type="Pfam" id="PF00013">
    <property type="entry name" value="KH_1"/>
    <property type="match status" value="1"/>
</dbReference>
<feature type="compositionally biased region" description="Low complexity" evidence="2">
    <location>
        <begin position="772"/>
        <end position="794"/>
    </location>
</feature>
<dbReference type="InterPro" id="IPR004088">
    <property type="entry name" value="KH_dom_type_1"/>
</dbReference>
<dbReference type="InterPro" id="IPR056553">
    <property type="entry name" value="KH_Mug60-KHD4"/>
</dbReference>
<evidence type="ECO:0000256" key="1">
    <source>
        <dbReference type="PROSITE-ProRule" id="PRU00117"/>
    </source>
</evidence>
<protein>
    <recommendedName>
        <fullName evidence="3">K Homology domain-containing protein</fullName>
    </recommendedName>
</protein>
<dbReference type="PROSITE" id="PS50084">
    <property type="entry name" value="KH_TYPE_1"/>
    <property type="match status" value="1"/>
</dbReference>
<sequence>MTHLTTYSFCLDDNAHSAILRDQLKSFHPNLHSVYLNHSNQNSCITISGTQSDIQAAKSDLIKLQAIEITLSIHSLYPGLAYRNMARNNLHEQLKLIAIQNNIQIVVDYNQIVIRLIGPVDRVELARIDVLLFFDHLLGLSASSLNMPLYALNTLGSRRHANILAIMEETGTHIYLPSPWTKSTATTTQPSLLFNASATTTTAESESIIHVTGNTTEAVQRATMLLAKSLPQKIKTMCNSQSILNPRKRDWLLLYKKGELTKLMRDNGSFIVFPPFGSEDSNQIQVFAENSINIERTLRTLNYLTSHIFQAVICVNTVQPTEMVARLSLDSGAQIIYRTDLSQLEMTGSKEQIQCIVQMMRSLPISQEQHKSVMFSIELALDQREFISGKKNGKINKIMKSCDADIRFQTFNDYNFIITIESEDFFKAKDGLDSLQNELPAEISFFVPEICHRRIIGVAGKNIQRVMKQYGVYVKFSSNDELATFGGYFENEHNVIARTPEKNLHSLLKLKSAVMEFITFQKDRDYVSRSEYVPYFTQRNLLYHNGKYLRDKGRLYNSKITWPERNGTDHVLVTGPQSHIEEMQLRIQSLLPQYVDIQVPASVVLENILKSADIEELQQKLYTKTSIFLVLPDSLIMTSSMAIEEEDEIDDPLFRIEGRNNHVAYYDYRVLTFKLCYDANSKNQLPKARQMFDTFMNSRFVPVDDTLHNNALNGSPSPEDMRHISPSVMHHIDHPESYEQQQQQQQQHFFANKKLSSKLRQQSAIDFFTPMSTSSHGSKPSSTVYDRQSQQQQQPEKPVSNASDEFNVWASKPSPSASLHNDSLRFSRANIPSTKSSQFYYPRPELKPNYSTSSANLYNQDSYNLFYQYGRNNQSMPPQRQIQHQQQQEFVASNTFVPVGYSRQRSTSLIPSGQHYHNHTLVHHNQSGAPSTTSSSSSSSNTFGPYPSFNLPTPTSRIGIGSTSAMNSNDHQHHYNNARFYPLDKKNPSSSLSTPIPVTVDGSNPTIESLSMQSIHSHRFNYY</sequence>
<dbReference type="InterPro" id="IPR036612">
    <property type="entry name" value="KH_dom_type_1_sf"/>
</dbReference>
<feature type="domain" description="K Homology" evidence="3">
    <location>
        <begin position="439"/>
        <end position="516"/>
    </location>
</feature>
<feature type="region of interest" description="Disordered" evidence="2">
    <location>
        <begin position="922"/>
        <end position="973"/>
    </location>
</feature>
<feature type="domain" description="K Homology" evidence="3">
    <location>
        <begin position="141"/>
        <end position="231"/>
    </location>
</feature>
<dbReference type="Pfam" id="PF24563">
    <property type="entry name" value="KH_Mug60-KHD4"/>
    <property type="match status" value="1"/>
</dbReference>
<comment type="caution">
    <text evidence="4">The sequence shown here is derived from an EMBL/GenBank/DDBJ whole genome shotgun (WGS) entry which is preliminary data.</text>
</comment>
<name>A0AAN7HWV9_9FUNG</name>
<evidence type="ECO:0000313" key="4">
    <source>
        <dbReference type="EMBL" id="KAK4510366.1"/>
    </source>
</evidence>
<dbReference type="RefSeq" id="XP_064677032.1">
    <property type="nucleotide sequence ID" value="XM_064824096.1"/>
</dbReference>
<evidence type="ECO:0000256" key="2">
    <source>
        <dbReference type="SAM" id="MobiDB-lite"/>
    </source>
</evidence>